<dbReference type="InterPro" id="IPR048371">
    <property type="entry name" value="ZNHIT3_C"/>
</dbReference>
<feature type="domain" description="HIT-type" evidence="3">
    <location>
        <begin position="3"/>
        <end position="35"/>
    </location>
</feature>
<name>A0A1E1WU62_PECGO</name>
<dbReference type="GO" id="GO:0008270">
    <property type="term" value="F:zinc ion binding"/>
    <property type="evidence" value="ECO:0007669"/>
    <property type="project" value="UniProtKB-UniRule"/>
</dbReference>
<dbReference type="EMBL" id="GDQN01000504">
    <property type="protein sequence ID" value="JAT90550.1"/>
    <property type="molecule type" value="Transcribed_RNA"/>
</dbReference>
<dbReference type="OrthoDB" id="18412at2759"/>
<dbReference type="Pfam" id="PF21373">
    <property type="entry name" value="ZNHIT3_C"/>
    <property type="match status" value="1"/>
</dbReference>
<reference evidence="4" key="1">
    <citation type="submission" date="2015-09" db="EMBL/GenBank/DDBJ databases">
        <title>De novo assembly of Pectinophora gossypiella (Pink Bollworm) gut transcriptome.</title>
        <authorList>
            <person name="Tassone E.E."/>
        </authorList>
    </citation>
    <scope>NUCLEOTIDE SEQUENCE</scope>
</reference>
<keyword evidence="1" id="KW-0862">Zinc</keyword>
<feature type="region of interest" description="Disordered" evidence="2">
    <location>
        <begin position="29"/>
        <end position="48"/>
    </location>
</feature>
<proteinExistence type="predicted"/>
<keyword evidence="1" id="KW-0863">Zinc-finger</keyword>
<evidence type="ECO:0000256" key="1">
    <source>
        <dbReference type="PROSITE-ProRule" id="PRU00453"/>
    </source>
</evidence>
<dbReference type="Pfam" id="PF04438">
    <property type="entry name" value="zf-HIT"/>
    <property type="match status" value="1"/>
</dbReference>
<dbReference type="PROSITE" id="PS51083">
    <property type="entry name" value="ZF_HIT"/>
    <property type="match status" value="1"/>
</dbReference>
<dbReference type="AlphaFoldDB" id="A0A1E1WU62"/>
<dbReference type="CDD" id="cd23024">
    <property type="entry name" value="zf-HIT_ZNHIT2-3"/>
    <property type="match status" value="1"/>
</dbReference>
<evidence type="ECO:0000313" key="4">
    <source>
        <dbReference type="EMBL" id="JAT90550.1"/>
    </source>
</evidence>
<protein>
    <recommendedName>
        <fullName evidence="3">HIT-type domain-containing protein</fullName>
    </recommendedName>
</protein>
<keyword evidence="1" id="KW-0479">Metal-binding</keyword>
<accession>A0A1E1WU62</accession>
<evidence type="ECO:0000256" key="2">
    <source>
        <dbReference type="SAM" id="MobiDB-lite"/>
    </source>
</evidence>
<gene>
    <name evidence="4" type="ORF">g.19237</name>
</gene>
<evidence type="ECO:0000259" key="3">
    <source>
        <dbReference type="PROSITE" id="PS51083"/>
    </source>
</evidence>
<dbReference type="SUPFAM" id="SSF144232">
    <property type="entry name" value="HIT/MYND zinc finger-like"/>
    <property type="match status" value="1"/>
</dbReference>
<dbReference type="InterPro" id="IPR007529">
    <property type="entry name" value="Znf_HIT"/>
</dbReference>
<dbReference type="Gene3D" id="3.30.60.190">
    <property type="match status" value="1"/>
</dbReference>
<organism evidence="4">
    <name type="scientific">Pectinophora gossypiella</name>
    <name type="common">Cotton pink bollworm</name>
    <name type="synonym">Depressaria gossypiella</name>
    <dbReference type="NCBI Taxonomy" id="13191"/>
    <lineage>
        <taxon>Eukaryota</taxon>
        <taxon>Metazoa</taxon>
        <taxon>Ecdysozoa</taxon>
        <taxon>Arthropoda</taxon>
        <taxon>Hexapoda</taxon>
        <taxon>Insecta</taxon>
        <taxon>Pterygota</taxon>
        <taxon>Neoptera</taxon>
        <taxon>Endopterygota</taxon>
        <taxon>Lepidoptera</taxon>
        <taxon>Glossata</taxon>
        <taxon>Ditrysia</taxon>
        <taxon>Gelechioidea</taxon>
        <taxon>Gelechiidae</taxon>
        <taxon>Apatetrinae</taxon>
        <taxon>Pectinophora</taxon>
    </lineage>
</organism>
<sequence length="130" mass="14617">MNCVECSELSKYKCPTCVEPYCSVPCWKKHKSKPCAAPPPEPKTDLQEESITSYDFPTEDTVSPEKLSLLDQSADVKKCLENPHVRTILGILDKSPHPDELMQEYMLEPIFTEFVDACLKVVQPQGDKVG</sequence>